<dbReference type="Proteomes" id="UP000503640">
    <property type="component" value="Unassembled WGS sequence"/>
</dbReference>
<dbReference type="SUPFAM" id="SSF48452">
    <property type="entry name" value="TPR-like"/>
    <property type="match status" value="1"/>
</dbReference>
<evidence type="ECO:0000313" key="7">
    <source>
        <dbReference type="Proteomes" id="UP000503640"/>
    </source>
</evidence>
<reference evidence="7" key="1">
    <citation type="journal article" date="2020" name="Appl. Environ. Microbiol.">
        <title>Diazotrophic Anaeromyxobacter Isolates from Soils.</title>
        <authorList>
            <person name="Masuda Y."/>
            <person name="Yamanaka H."/>
            <person name="Xu Z.X."/>
            <person name="Shiratori Y."/>
            <person name="Aono T."/>
            <person name="Amachi S."/>
            <person name="Senoo K."/>
            <person name="Itoh H."/>
        </authorList>
    </citation>
    <scope>NUCLEOTIDE SEQUENCE [LARGE SCALE GENOMIC DNA]</scope>
    <source>
        <strain evidence="7">R267</strain>
    </source>
</reference>
<evidence type="ECO:0000256" key="1">
    <source>
        <dbReference type="ARBA" id="ARBA00000971"/>
    </source>
</evidence>
<gene>
    <name evidence="6" type="ORF">AMYX_33790</name>
</gene>
<dbReference type="InterPro" id="IPR019734">
    <property type="entry name" value="TPR_rpt"/>
</dbReference>
<comment type="caution">
    <text evidence="6">The sequence shown here is derived from an EMBL/GenBank/DDBJ whole genome shotgun (WGS) entry which is preliminary data.</text>
</comment>
<comment type="catalytic activity">
    <reaction evidence="1">
        <text>[protein]-peptidylproline (omega=180) = [protein]-peptidylproline (omega=0)</text>
        <dbReference type="Rhea" id="RHEA:16237"/>
        <dbReference type="Rhea" id="RHEA-COMP:10747"/>
        <dbReference type="Rhea" id="RHEA-COMP:10748"/>
        <dbReference type="ChEBI" id="CHEBI:83833"/>
        <dbReference type="ChEBI" id="CHEBI:83834"/>
        <dbReference type="EC" id="5.2.1.8"/>
    </reaction>
</comment>
<dbReference type="SUPFAM" id="SSF55486">
    <property type="entry name" value="Metalloproteases ('zincins'), catalytic domain"/>
    <property type="match status" value="1"/>
</dbReference>
<name>A0A7I9VQU9_9BACT</name>
<dbReference type="SMART" id="SM00028">
    <property type="entry name" value="TPR"/>
    <property type="match status" value="5"/>
</dbReference>
<dbReference type="Pfam" id="PF06262">
    <property type="entry name" value="Zincin_1"/>
    <property type="match status" value="1"/>
</dbReference>
<organism evidence="6 7">
    <name type="scientific">Anaeromyxobacter diazotrophicus</name>
    <dbReference type="NCBI Taxonomy" id="2590199"/>
    <lineage>
        <taxon>Bacteria</taxon>
        <taxon>Pseudomonadati</taxon>
        <taxon>Myxococcota</taxon>
        <taxon>Myxococcia</taxon>
        <taxon>Myxococcales</taxon>
        <taxon>Cystobacterineae</taxon>
        <taxon>Anaeromyxobacteraceae</taxon>
        <taxon>Anaeromyxobacter</taxon>
    </lineage>
</organism>
<feature type="region of interest" description="Disordered" evidence="5">
    <location>
        <begin position="1"/>
        <end position="35"/>
    </location>
</feature>
<dbReference type="InterPro" id="IPR038555">
    <property type="entry name" value="Zincin_1_sf"/>
</dbReference>
<evidence type="ECO:0000256" key="2">
    <source>
        <dbReference type="ARBA" id="ARBA00013194"/>
    </source>
</evidence>
<dbReference type="GO" id="GO:0003755">
    <property type="term" value="F:peptidyl-prolyl cis-trans isomerase activity"/>
    <property type="evidence" value="ECO:0007669"/>
    <property type="project" value="UniProtKB-EC"/>
</dbReference>
<dbReference type="Pfam" id="PF14559">
    <property type="entry name" value="TPR_19"/>
    <property type="match status" value="1"/>
</dbReference>
<evidence type="ECO:0000256" key="4">
    <source>
        <dbReference type="ARBA" id="ARBA00023235"/>
    </source>
</evidence>
<proteinExistence type="predicted"/>
<accession>A0A7I9VQU9</accession>
<dbReference type="InterPro" id="IPR010428">
    <property type="entry name" value="Zincin_1"/>
</dbReference>
<evidence type="ECO:0000313" key="6">
    <source>
        <dbReference type="EMBL" id="GEJ58638.1"/>
    </source>
</evidence>
<keyword evidence="3" id="KW-0697">Rotamase</keyword>
<dbReference type="PANTHER" id="PTHR46512:SF9">
    <property type="entry name" value="PEPTIDYLPROLYL ISOMERASE"/>
    <property type="match status" value="1"/>
</dbReference>
<dbReference type="CDD" id="cd12952">
    <property type="entry name" value="MMP_ACEL2062"/>
    <property type="match status" value="1"/>
</dbReference>
<dbReference type="Gene3D" id="1.25.40.10">
    <property type="entry name" value="Tetratricopeptide repeat domain"/>
    <property type="match status" value="2"/>
</dbReference>
<keyword evidence="4" id="KW-0413">Isomerase</keyword>
<dbReference type="InterPro" id="IPR011990">
    <property type="entry name" value="TPR-like_helical_dom_sf"/>
</dbReference>
<dbReference type="Pfam" id="PF13432">
    <property type="entry name" value="TPR_16"/>
    <property type="match status" value="1"/>
</dbReference>
<dbReference type="EMBL" id="BJTG01000008">
    <property type="protein sequence ID" value="GEJ58638.1"/>
    <property type="molecule type" value="Genomic_DNA"/>
</dbReference>
<keyword evidence="7" id="KW-1185">Reference proteome</keyword>
<evidence type="ECO:0000256" key="5">
    <source>
        <dbReference type="SAM" id="MobiDB-lite"/>
    </source>
</evidence>
<protein>
    <recommendedName>
        <fullName evidence="2">peptidylprolyl isomerase</fullName>
        <ecNumber evidence="2">5.2.1.8</ecNumber>
    </recommendedName>
</protein>
<evidence type="ECO:0000256" key="3">
    <source>
        <dbReference type="ARBA" id="ARBA00023110"/>
    </source>
</evidence>
<dbReference type="PANTHER" id="PTHR46512">
    <property type="entry name" value="PEPTIDYLPROLYL ISOMERASE"/>
    <property type="match status" value="1"/>
</dbReference>
<dbReference type="EC" id="5.2.1.8" evidence="2"/>
<dbReference type="InterPro" id="IPR050754">
    <property type="entry name" value="FKBP4/5/8-like"/>
</dbReference>
<dbReference type="AlphaFoldDB" id="A0A7I9VQU9"/>
<sequence length="382" mass="41278">MPPRPPAAAQASAPPPATRGQLAQVRPPPAPCARRGPARLLLEEADLELDRGQPARALACAEEALRLAPRLVAGLRLRAEALVDLDRLDDARLALSRALAIDPDDAETLHAAADLYVARLPGDRATLELGLEYALRGARAAERRGRADAELTGALVLLAAMAENDLGESRAALAHAERALALHRGDVDAQYERGVALYELCRFDEARGALERVRAQKPEDAWTLHYLALVAERSGQGRHAEELERRARTLAPDELGGGVTIARADFEAEVRRAVAALPEVERRALQAVPLEVADVPALDDLTAVDPPLSPSILGLFRGPSEGEPCLPEDGPRCRSVVLYRLNLARFARSQADLSEQVRVTLLHELGHLHGESDDELRARGLE</sequence>
<dbReference type="Gene3D" id="3.30.2010.20">
    <property type="match status" value="1"/>
</dbReference>